<comment type="caution">
    <text evidence="1">The sequence shown here is derived from an EMBL/GenBank/DDBJ whole genome shotgun (WGS) entry which is preliminary data.</text>
</comment>
<name>A0A927CFU4_9BACL</name>
<dbReference type="InterPro" id="IPR025432">
    <property type="entry name" value="YhfH-like"/>
</dbReference>
<protein>
    <submittedName>
        <fullName evidence="1">YhfH family protein</fullName>
    </submittedName>
</protein>
<gene>
    <name evidence="1" type="ORF">IDH45_24675</name>
</gene>
<dbReference type="RefSeq" id="WP_190930800.1">
    <property type="nucleotide sequence ID" value="NZ_JACXJA010000038.1"/>
</dbReference>
<dbReference type="Proteomes" id="UP000639396">
    <property type="component" value="Unassembled WGS sequence"/>
</dbReference>
<dbReference type="Pfam" id="PF14149">
    <property type="entry name" value="YhfH"/>
    <property type="match status" value="1"/>
</dbReference>
<proteinExistence type="predicted"/>
<accession>A0A927CFU4</accession>
<organism evidence="1 2">
    <name type="scientific">Paenibacillus oceani</name>
    <dbReference type="NCBI Taxonomy" id="2772510"/>
    <lineage>
        <taxon>Bacteria</taxon>
        <taxon>Bacillati</taxon>
        <taxon>Bacillota</taxon>
        <taxon>Bacilli</taxon>
        <taxon>Bacillales</taxon>
        <taxon>Paenibacillaceae</taxon>
        <taxon>Paenibacillus</taxon>
    </lineage>
</organism>
<dbReference type="EMBL" id="JACXJA010000038">
    <property type="protein sequence ID" value="MBD2865181.1"/>
    <property type="molecule type" value="Genomic_DNA"/>
</dbReference>
<keyword evidence="2" id="KW-1185">Reference proteome</keyword>
<reference evidence="1" key="1">
    <citation type="submission" date="2020-09" db="EMBL/GenBank/DDBJ databases">
        <title>A novel bacterium of genus Paenibacillus, isolated from South China Sea.</title>
        <authorList>
            <person name="Huang H."/>
            <person name="Mo K."/>
            <person name="Hu Y."/>
        </authorList>
    </citation>
    <scope>NUCLEOTIDE SEQUENCE</scope>
    <source>
        <strain evidence="1">IB182363</strain>
    </source>
</reference>
<evidence type="ECO:0000313" key="1">
    <source>
        <dbReference type="EMBL" id="MBD2865181.1"/>
    </source>
</evidence>
<evidence type="ECO:0000313" key="2">
    <source>
        <dbReference type="Proteomes" id="UP000639396"/>
    </source>
</evidence>
<sequence length="56" mass="6324">MLPSVNQFFDSLPKKQCAKCGTVMEEQSECYMHVCTECSGEKTYPLSFQPDSKKAI</sequence>
<dbReference type="AlphaFoldDB" id="A0A927CFU4"/>